<organism evidence="2">
    <name type="scientific">Odontella aurita</name>
    <dbReference type="NCBI Taxonomy" id="265563"/>
    <lineage>
        <taxon>Eukaryota</taxon>
        <taxon>Sar</taxon>
        <taxon>Stramenopiles</taxon>
        <taxon>Ochrophyta</taxon>
        <taxon>Bacillariophyta</taxon>
        <taxon>Mediophyceae</taxon>
        <taxon>Biddulphiophycidae</taxon>
        <taxon>Eupodiscales</taxon>
        <taxon>Odontellaceae</taxon>
        <taxon>Odontella</taxon>
    </lineage>
</organism>
<sequence length="440" mass="49696">MKNRNGEEHSSEELLELACRSDAVGRTGRNDNGNLADWENWSRSHPQRDYSVAVRKGREQWAEAEIRSDIQLSVVSWNILSDTWYQKEKDSTYTHTPEEYGEWEQRFRLLMTWLENMRPDIITLQEVDYVLFESHLLPSLRCIGYEGIIQKPKKMSSKQPCGNATFWASNKLHLMDDVGGSVGVFSRSLGTAFKMMESEHTMCVANVHLESAQTKEGANRRARQLKSVLAWAQKKSPDLPLIVSGDCNTGADSPLFAVLREHQWYGHDLASVYEHPSAEMTTPSARGTFAVPGHHYFIDQIWYSHESMRLDCLLDPLTKEEQDLCLGTGMEGGLPNRVCPSDHIPIGAIFTLSKPMDTTAKQAGIASAQMRLPSPEIRSTIEEKFSELNAQAPGKVKGKPTPEQIVEMKAHAALLKGWILSLPQEDQLYVQTLKRKKKRG</sequence>
<evidence type="ECO:0000259" key="1">
    <source>
        <dbReference type="Pfam" id="PF03372"/>
    </source>
</evidence>
<dbReference type="PANTHER" id="PTHR12121">
    <property type="entry name" value="CARBON CATABOLITE REPRESSOR PROTEIN 4"/>
    <property type="match status" value="1"/>
</dbReference>
<dbReference type="InterPro" id="IPR036691">
    <property type="entry name" value="Endo/exonu/phosph_ase_sf"/>
</dbReference>
<protein>
    <recommendedName>
        <fullName evidence="1">Endonuclease/exonuclease/phosphatase domain-containing protein</fullName>
    </recommendedName>
</protein>
<dbReference type="Pfam" id="PF03372">
    <property type="entry name" value="Exo_endo_phos"/>
    <property type="match status" value="1"/>
</dbReference>
<gene>
    <name evidence="2" type="ORF">OAUR00152_LOCUS2660</name>
</gene>
<dbReference type="InterPro" id="IPR005135">
    <property type="entry name" value="Endo/exonuclease/phosphatase"/>
</dbReference>
<proteinExistence type="predicted"/>
<name>A0A7S4HQH1_9STRA</name>
<evidence type="ECO:0000313" key="2">
    <source>
        <dbReference type="EMBL" id="CAE2205995.1"/>
    </source>
</evidence>
<dbReference type="InterPro" id="IPR050410">
    <property type="entry name" value="CCR4/nocturin_mRNA_transcr"/>
</dbReference>
<accession>A0A7S4HQH1</accession>
<dbReference type="AlphaFoldDB" id="A0A7S4HQH1"/>
<dbReference type="GO" id="GO:0000175">
    <property type="term" value="F:3'-5'-RNA exonuclease activity"/>
    <property type="evidence" value="ECO:0007669"/>
    <property type="project" value="TreeGrafter"/>
</dbReference>
<reference evidence="2" key="1">
    <citation type="submission" date="2021-01" db="EMBL/GenBank/DDBJ databases">
        <authorList>
            <person name="Corre E."/>
            <person name="Pelletier E."/>
            <person name="Niang G."/>
            <person name="Scheremetjew M."/>
            <person name="Finn R."/>
            <person name="Kale V."/>
            <person name="Holt S."/>
            <person name="Cochrane G."/>
            <person name="Meng A."/>
            <person name="Brown T."/>
            <person name="Cohen L."/>
        </authorList>
    </citation>
    <scope>NUCLEOTIDE SEQUENCE</scope>
    <source>
        <strain evidence="2">Isolate 1302-5</strain>
    </source>
</reference>
<dbReference type="EMBL" id="HBKQ01003912">
    <property type="protein sequence ID" value="CAE2205995.1"/>
    <property type="molecule type" value="Transcribed_RNA"/>
</dbReference>
<dbReference type="SUPFAM" id="SSF56219">
    <property type="entry name" value="DNase I-like"/>
    <property type="match status" value="1"/>
</dbReference>
<feature type="domain" description="Endonuclease/exonuclease/phosphatase" evidence="1">
    <location>
        <begin position="75"/>
        <end position="343"/>
    </location>
</feature>
<dbReference type="PANTHER" id="PTHR12121:SF98">
    <property type="entry name" value="ENDONUCLEASE_EXONUCLEASE_PHOSPHATASE DOMAIN-CONTAINING PROTEIN"/>
    <property type="match status" value="1"/>
</dbReference>
<dbReference type="Gene3D" id="3.60.10.10">
    <property type="entry name" value="Endonuclease/exonuclease/phosphatase"/>
    <property type="match status" value="1"/>
</dbReference>